<evidence type="ECO:0000313" key="1">
    <source>
        <dbReference type="EMBL" id="MBE0361405.1"/>
    </source>
</evidence>
<keyword evidence="2" id="KW-1185">Reference proteome</keyword>
<dbReference type="EMBL" id="AQGU01000029">
    <property type="protein sequence ID" value="MBE0361405.1"/>
    <property type="molecule type" value="Genomic_DNA"/>
</dbReference>
<accession>A0ABR9E625</accession>
<organism evidence="1 2">
    <name type="scientific">Pseudoalteromonas aliena SW19</name>
    <dbReference type="NCBI Taxonomy" id="1314866"/>
    <lineage>
        <taxon>Bacteria</taxon>
        <taxon>Pseudomonadati</taxon>
        <taxon>Pseudomonadota</taxon>
        <taxon>Gammaproteobacteria</taxon>
        <taxon>Alteromonadales</taxon>
        <taxon>Pseudoalteromonadaceae</taxon>
        <taxon>Pseudoalteromonas</taxon>
    </lineage>
</organism>
<name>A0ABR9E625_9GAMM</name>
<evidence type="ECO:0000313" key="2">
    <source>
        <dbReference type="Proteomes" id="UP000648482"/>
    </source>
</evidence>
<comment type="caution">
    <text evidence="1">The sequence shown here is derived from an EMBL/GenBank/DDBJ whole genome shotgun (WGS) entry which is preliminary data.</text>
</comment>
<dbReference type="RefSeq" id="WP_193156958.1">
    <property type="nucleotide sequence ID" value="NZ_AQGU01000029.1"/>
</dbReference>
<protein>
    <submittedName>
        <fullName evidence="1">Uncharacterized protein</fullName>
    </submittedName>
</protein>
<reference evidence="1 2" key="1">
    <citation type="submission" date="2015-06" db="EMBL/GenBank/DDBJ databases">
        <title>Genome sequence of Pseudoalteromonas aliena.</title>
        <authorList>
            <person name="Xie B.-B."/>
            <person name="Rong J.-C."/>
            <person name="Qin Q.-L."/>
            <person name="Zhang Y.-Z."/>
        </authorList>
    </citation>
    <scope>NUCLEOTIDE SEQUENCE [LARGE SCALE GENOMIC DNA]</scope>
    <source>
        <strain evidence="1 2">SW19</strain>
    </source>
</reference>
<sequence>MDENLDYAKYMIRWVNKLELPSVSVSDKSFKLLQQYWLAGNEVDLEEVREQLWTWVDENGGPAPSTDKAMCNVRMVLCLAYENNQELKEMGYFEDLLVNVGVPRSEIQL</sequence>
<dbReference type="Proteomes" id="UP000648482">
    <property type="component" value="Unassembled WGS sequence"/>
</dbReference>
<proteinExistence type="predicted"/>
<gene>
    <name evidence="1" type="ORF">PALI_b0368</name>
</gene>